<dbReference type="GO" id="GO:0016779">
    <property type="term" value="F:nucleotidyltransferase activity"/>
    <property type="evidence" value="ECO:0007669"/>
    <property type="project" value="UniProtKB-KW"/>
</dbReference>
<dbReference type="SUPFAM" id="SSF56731">
    <property type="entry name" value="DNA primase core"/>
    <property type="match status" value="1"/>
</dbReference>
<accession>A0A645FDL2</accession>
<keyword evidence="3" id="KW-0548">Nucleotidyltransferase</keyword>
<feature type="compositionally biased region" description="Pro residues" evidence="1">
    <location>
        <begin position="54"/>
        <end position="67"/>
    </location>
</feature>
<dbReference type="EMBL" id="VSSQ01056745">
    <property type="protein sequence ID" value="MPN10584.1"/>
    <property type="molecule type" value="Genomic_DNA"/>
</dbReference>
<keyword evidence="3" id="KW-0808">Transferase</keyword>
<evidence type="ECO:0000256" key="1">
    <source>
        <dbReference type="SAM" id="MobiDB-lite"/>
    </source>
</evidence>
<name>A0A645FDL2_9ZZZZ</name>
<dbReference type="Pfam" id="PF13154">
    <property type="entry name" value="DUF3991"/>
    <property type="match status" value="1"/>
</dbReference>
<dbReference type="AlphaFoldDB" id="A0A645FDL2"/>
<comment type="caution">
    <text evidence="3">The sequence shown here is derived from an EMBL/GenBank/DDBJ whole genome shotgun (WGS) entry which is preliminary data.</text>
</comment>
<dbReference type="EC" id="2.7.7.-" evidence="3"/>
<dbReference type="Gene3D" id="3.40.1360.10">
    <property type="match status" value="1"/>
</dbReference>
<sequence length="264" mass="30047">MPHIMIKRRTSYYDNYARAWGDAITFLETHHNMDFKQAVHYLLEHNGHSRRQPIPAPPRVSPPPQKVKPPAEFVLPEAHTDHRRVFAYLIKRGISRDVIADFIRSGLLYESADHHNAVFVGMNAEGKPANAYKRGTYDQNGNGFKGDVPGGDKNNAFRLPADPTNDTVFCFESPIDLMAHISIYSEPKTNAVSLCCLHDGTLEQYLKENPQIKGIVFCLDYDQWGREATERFSANYSERGYTILALYPPKGKDWAEYTAKKKLC</sequence>
<feature type="region of interest" description="Disordered" evidence="1">
    <location>
        <begin position="48"/>
        <end position="67"/>
    </location>
</feature>
<proteinExistence type="predicted"/>
<reference evidence="3" key="1">
    <citation type="submission" date="2019-08" db="EMBL/GenBank/DDBJ databases">
        <authorList>
            <person name="Kucharzyk K."/>
            <person name="Murdoch R.W."/>
            <person name="Higgins S."/>
            <person name="Loffler F."/>
        </authorList>
    </citation>
    <scope>NUCLEOTIDE SEQUENCE</scope>
</reference>
<feature type="domain" description="DUF3991" evidence="2">
    <location>
        <begin position="87"/>
        <end position="160"/>
    </location>
</feature>
<evidence type="ECO:0000313" key="3">
    <source>
        <dbReference type="EMBL" id="MPN10584.1"/>
    </source>
</evidence>
<protein>
    <submittedName>
        <fullName evidence="3">DNA primase</fullName>
        <ecNumber evidence="3">2.7.7.-</ecNumber>
    </submittedName>
</protein>
<gene>
    <name evidence="3" type="primary">dnaG_52</name>
    <name evidence="3" type="ORF">SDC9_157879</name>
</gene>
<dbReference type="Pfam" id="PF13155">
    <property type="entry name" value="Toprim_2"/>
    <property type="match status" value="1"/>
</dbReference>
<organism evidence="3">
    <name type="scientific">bioreactor metagenome</name>
    <dbReference type="NCBI Taxonomy" id="1076179"/>
    <lineage>
        <taxon>unclassified sequences</taxon>
        <taxon>metagenomes</taxon>
        <taxon>ecological metagenomes</taxon>
    </lineage>
</organism>
<evidence type="ECO:0000259" key="2">
    <source>
        <dbReference type="Pfam" id="PF13154"/>
    </source>
</evidence>
<dbReference type="InterPro" id="IPR025054">
    <property type="entry name" value="DUF3991"/>
</dbReference>